<dbReference type="EMBL" id="UINC01089950">
    <property type="protein sequence ID" value="SVC41462.1"/>
    <property type="molecule type" value="Genomic_DNA"/>
</dbReference>
<protein>
    <recommendedName>
        <fullName evidence="9">TonB-dependent receptor-like beta-barrel domain-containing protein</fullName>
    </recommendedName>
</protein>
<proteinExistence type="predicted"/>
<gene>
    <name evidence="10" type="ORF">METZ01_LOCUS294316</name>
</gene>
<evidence type="ECO:0000256" key="7">
    <source>
        <dbReference type="ARBA" id="ARBA00023170"/>
    </source>
</evidence>
<keyword evidence="5" id="KW-0798">TonB box</keyword>
<dbReference type="PROSITE" id="PS52016">
    <property type="entry name" value="TONB_DEPENDENT_REC_3"/>
    <property type="match status" value="1"/>
</dbReference>
<dbReference type="PANTHER" id="PTHR30069:SF29">
    <property type="entry name" value="HEMOGLOBIN AND HEMOGLOBIN-HAPTOGLOBIN-BINDING PROTEIN 1-RELATED"/>
    <property type="match status" value="1"/>
</dbReference>
<dbReference type="PANTHER" id="PTHR30069">
    <property type="entry name" value="TONB-DEPENDENT OUTER MEMBRANE RECEPTOR"/>
    <property type="match status" value="1"/>
</dbReference>
<sequence length="392" mass="42800">DVGEVQATRDYSRFTGSATLNFTSGEMDLYGIPTTITQRAVVGVDKAWDVDRQLFPLEDGNVPANLQQYPPYASGSSWAAVYSETVDGQMFYERPIQGNMSFDYAATIGMDVADMFSFNTAIGAQYYSDTSDYFANDGTGFASTLSTTINQLSQSTVSTDYSFVENKSLGFYVQEEIGYQDRLFLTGALRFDDNSTFGVDAPAQKYPKFSGTWVISEESFWNVGPVNSLRLRGAWGKAGRQPSATAGSNIYVAMTGPGGQAAVRPASPGNPLIGPEVSTELEVGADVAFFDDRISGEFTYYQREDRDALLSIPLFDSFGFPGSVASNLGDINNWGWEAQLSTRVWEGAGMAFDLDMSADYTNNEIVDLGDYNTSDANIRIGWPYPNQTEGDV</sequence>
<keyword evidence="7" id="KW-0675">Receptor</keyword>
<dbReference type="InterPro" id="IPR036942">
    <property type="entry name" value="Beta-barrel_TonB_sf"/>
</dbReference>
<evidence type="ECO:0000256" key="2">
    <source>
        <dbReference type="ARBA" id="ARBA00022448"/>
    </source>
</evidence>
<dbReference type="GO" id="GO:0044718">
    <property type="term" value="P:siderophore transmembrane transport"/>
    <property type="evidence" value="ECO:0007669"/>
    <property type="project" value="TreeGrafter"/>
</dbReference>
<dbReference type="InterPro" id="IPR000531">
    <property type="entry name" value="Beta-barrel_TonB"/>
</dbReference>
<dbReference type="Pfam" id="PF00593">
    <property type="entry name" value="TonB_dep_Rec_b-barrel"/>
    <property type="match status" value="1"/>
</dbReference>
<keyword evidence="4" id="KW-0732">Signal</keyword>
<dbReference type="InterPro" id="IPR039426">
    <property type="entry name" value="TonB-dep_rcpt-like"/>
</dbReference>
<dbReference type="AlphaFoldDB" id="A0A382M287"/>
<evidence type="ECO:0000256" key="3">
    <source>
        <dbReference type="ARBA" id="ARBA00022692"/>
    </source>
</evidence>
<name>A0A382M287_9ZZZZ</name>
<evidence type="ECO:0000256" key="4">
    <source>
        <dbReference type="ARBA" id="ARBA00022729"/>
    </source>
</evidence>
<feature type="non-terminal residue" evidence="10">
    <location>
        <position position="1"/>
    </location>
</feature>
<accession>A0A382M287</accession>
<evidence type="ECO:0000313" key="10">
    <source>
        <dbReference type="EMBL" id="SVC41462.1"/>
    </source>
</evidence>
<organism evidence="10">
    <name type="scientific">marine metagenome</name>
    <dbReference type="NCBI Taxonomy" id="408172"/>
    <lineage>
        <taxon>unclassified sequences</taxon>
        <taxon>metagenomes</taxon>
        <taxon>ecological metagenomes</taxon>
    </lineage>
</organism>
<evidence type="ECO:0000256" key="5">
    <source>
        <dbReference type="ARBA" id="ARBA00023077"/>
    </source>
</evidence>
<feature type="domain" description="TonB-dependent receptor-like beta-barrel" evidence="9">
    <location>
        <begin position="8"/>
        <end position="371"/>
    </location>
</feature>
<evidence type="ECO:0000256" key="6">
    <source>
        <dbReference type="ARBA" id="ARBA00023136"/>
    </source>
</evidence>
<comment type="subcellular location">
    <subcellularLocation>
        <location evidence="1">Cell outer membrane</location>
        <topology evidence="1">Multi-pass membrane protein</topology>
    </subcellularLocation>
</comment>
<dbReference type="GO" id="GO:0015344">
    <property type="term" value="F:siderophore uptake transmembrane transporter activity"/>
    <property type="evidence" value="ECO:0007669"/>
    <property type="project" value="TreeGrafter"/>
</dbReference>
<keyword evidence="8" id="KW-0998">Cell outer membrane</keyword>
<dbReference type="SUPFAM" id="SSF56935">
    <property type="entry name" value="Porins"/>
    <property type="match status" value="1"/>
</dbReference>
<keyword evidence="2" id="KW-0813">Transport</keyword>
<evidence type="ECO:0000256" key="1">
    <source>
        <dbReference type="ARBA" id="ARBA00004571"/>
    </source>
</evidence>
<evidence type="ECO:0000259" key="9">
    <source>
        <dbReference type="Pfam" id="PF00593"/>
    </source>
</evidence>
<dbReference type="Gene3D" id="2.40.170.20">
    <property type="entry name" value="TonB-dependent receptor, beta-barrel domain"/>
    <property type="match status" value="1"/>
</dbReference>
<dbReference type="GO" id="GO:0009279">
    <property type="term" value="C:cell outer membrane"/>
    <property type="evidence" value="ECO:0007669"/>
    <property type="project" value="UniProtKB-SubCell"/>
</dbReference>
<keyword evidence="6" id="KW-0472">Membrane</keyword>
<keyword evidence="3" id="KW-0812">Transmembrane</keyword>
<evidence type="ECO:0000256" key="8">
    <source>
        <dbReference type="ARBA" id="ARBA00023237"/>
    </source>
</evidence>
<reference evidence="10" key="1">
    <citation type="submission" date="2018-05" db="EMBL/GenBank/DDBJ databases">
        <authorList>
            <person name="Lanie J.A."/>
            <person name="Ng W.-L."/>
            <person name="Kazmierczak K.M."/>
            <person name="Andrzejewski T.M."/>
            <person name="Davidsen T.M."/>
            <person name="Wayne K.J."/>
            <person name="Tettelin H."/>
            <person name="Glass J.I."/>
            <person name="Rusch D."/>
            <person name="Podicherti R."/>
            <person name="Tsui H.-C.T."/>
            <person name="Winkler M.E."/>
        </authorList>
    </citation>
    <scope>NUCLEOTIDE SEQUENCE</scope>
</reference>
<feature type="non-terminal residue" evidence="10">
    <location>
        <position position="392"/>
    </location>
</feature>